<dbReference type="EMBL" id="PNHP01000004">
    <property type="protein sequence ID" value="PMC81183.1"/>
    <property type="molecule type" value="Genomic_DNA"/>
</dbReference>
<dbReference type="InterPro" id="IPR001926">
    <property type="entry name" value="TrpB-like_PALP"/>
</dbReference>
<evidence type="ECO:0000256" key="2">
    <source>
        <dbReference type="ARBA" id="ARBA00022898"/>
    </source>
</evidence>
<dbReference type="Gene3D" id="3.40.50.1100">
    <property type="match status" value="2"/>
</dbReference>
<evidence type="ECO:0000313" key="6">
    <source>
        <dbReference type="EMBL" id="PMC81183.1"/>
    </source>
</evidence>
<dbReference type="InterPro" id="IPR050147">
    <property type="entry name" value="Ser/Thr_Dehydratase"/>
</dbReference>
<evidence type="ECO:0000256" key="3">
    <source>
        <dbReference type="ARBA" id="ARBA00023239"/>
    </source>
</evidence>
<keyword evidence="3 4" id="KW-0456">Lyase</keyword>
<comment type="similarity">
    <text evidence="4">Belongs to the serine/threonine dehydratase family. DsdA subfamily.</text>
</comment>
<organism evidence="6 7">
    <name type="scientific">Anaerococcus hydrogenalis</name>
    <dbReference type="NCBI Taxonomy" id="33029"/>
    <lineage>
        <taxon>Bacteria</taxon>
        <taxon>Bacillati</taxon>
        <taxon>Bacillota</taxon>
        <taxon>Tissierellia</taxon>
        <taxon>Tissierellales</taxon>
        <taxon>Peptoniphilaceae</taxon>
        <taxon>Anaerococcus</taxon>
    </lineage>
</organism>
<dbReference type="EC" id="4.3.1.18" evidence="4"/>
<dbReference type="AlphaFoldDB" id="A0A2N6UI33"/>
<dbReference type="GO" id="GO:0016836">
    <property type="term" value="F:hydro-lyase activity"/>
    <property type="evidence" value="ECO:0007669"/>
    <property type="project" value="UniProtKB-UniRule"/>
</dbReference>
<sequence length="439" mass="49081">MDISKFIEKEPVLKNVADQKETVWINKKKKTGQAVWENFPFDENNIKDAEDRLKRFAPLLMEYFDDTKQTNGIIESPLKKIPNMEKVLKEKTSLEGNLYLKMDSHLAVAGSIKARGGIYEVLYHAEKLAMEAGMLKEDDDYRILASDKFRGFFSKHTIQVGSTGNLGLSIGISSATLGFKVIVHMSNDAKQWKKDLLRSKGAEVVEYDGDFTKAVELGRKKSDENPNSYFVDDENSSILFLGYAVAANRIKKQIEDQGIKVDKDHPAFFYLPCGVGGSPGGVSFGLKKVFGDSCHIFYIEPTHAPCMLIGMATGLNGDISVQDFGIDGKTEADGLAVGRPSDFVGKVMEPIISGIFTMNDNKLFDYMRDLNDSEGIRIEPSACSAFEGPAKLFEYEASRKYLEENNLLEIKENINHFSWATGGRLVPDEIMEEYLKVHL</sequence>
<dbReference type="GeneID" id="84578854"/>
<comment type="caution">
    <text evidence="6">The sequence shown here is derived from an EMBL/GenBank/DDBJ whole genome shotgun (WGS) entry which is preliminary data.</text>
</comment>
<dbReference type="RefSeq" id="WP_102198230.1">
    <property type="nucleotide sequence ID" value="NZ_PNHP01000004.1"/>
</dbReference>
<proteinExistence type="inferred from homology"/>
<dbReference type="NCBIfam" id="NF002823">
    <property type="entry name" value="PRK02991.1"/>
    <property type="match status" value="1"/>
</dbReference>
<dbReference type="SUPFAM" id="SSF53686">
    <property type="entry name" value="Tryptophan synthase beta subunit-like PLP-dependent enzymes"/>
    <property type="match status" value="1"/>
</dbReference>
<dbReference type="GO" id="GO:0030170">
    <property type="term" value="F:pyridoxal phosphate binding"/>
    <property type="evidence" value="ECO:0007669"/>
    <property type="project" value="InterPro"/>
</dbReference>
<reference evidence="6 7" key="1">
    <citation type="submission" date="2017-09" db="EMBL/GenBank/DDBJ databases">
        <title>Bacterial strain isolated from the female urinary microbiota.</title>
        <authorList>
            <person name="Thomas-White K."/>
            <person name="Kumar N."/>
            <person name="Forster S."/>
            <person name="Putonti C."/>
            <person name="Lawley T."/>
            <person name="Wolfe A.J."/>
        </authorList>
    </citation>
    <scope>NUCLEOTIDE SEQUENCE [LARGE SCALE GENOMIC DNA]</scope>
    <source>
        <strain evidence="6 7">UMB0204</strain>
    </source>
</reference>
<dbReference type="InterPro" id="IPR036052">
    <property type="entry name" value="TrpB-like_PALP_sf"/>
</dbReference>
<accession>A0A2N6UI33</accession>
<dbReference type="GO" id="GO:0008721">
    <property type="term" value="F:D-serine ammonia-lyase activity"/>
    <property type="evidence" value="ECO:0007669"/>
    <property type="project" value="UniProtKB-EC"/>
</dbReference>
<dbReference type="Proteomes" id="UP000235658">
    <property type="component" value="Unassembled WGS sequence"/>
</dbReference>
<dbReference type="InterPro" id="IPR011780">
    <property type="entry name" value="D_Ser_am_lyase"/>
</dbReference>
<evidence type="ECO:0000256" key="1">
    <source>
        <dbReference type="ARBA" id="ARBA00001933"/>
    </source>
</evidence>
<dbReference type="PANTHER" id="PTHR48078:SF9">
    <property type="entry name" value="D-SERINE DEHYDRATASE"/>
    <property type="match status" value="1"/>
</dbReference>
<feature type="modified residue" description="N6-(pyridoxal phosphate)lysine" evidence="4">
    <location>
        <position position="113"/>
    </location>
</feature>
<evidence type="ECO:0000313" key="7">
    <source>
        <dbReference type="Proteomes" id="UP000235658"/>
    </source>
</evidence>
<feature type="domain" description="Tryptophan synthase beta chain-like PALP" evidence="5">
    <location>
        <begin position="71"/>
        <end position="389"/>
    </location>
</feature>
<keyword evidence="2 4" id="KW-0663">Pyridoxal phosphate</keyword>
<dbReference type="PANTHER" id="PTHR48078">
    <property type="entry name" value="THREONINE DEHYDRATASE, MITOCHONDRIAL-RELATED"/>
    <property type="match status" value="1"/>
</dbReference>
<protein>
    <recommendedName>
        <fullName evidence="4">Probable D-serine dehydratase</fullName>
        <ecNumber evidence="4">4.3.1.18</ecNumber>
    </recommendedName>
    <alternativeName>
        <fullName evidence="4">D-serine deaminase</fullName>
        <shortName evidence="4">DSD</shortName>
    </alternativeName>
</protein>
<dbReference type="NCBIfam" id="TIGR02035">
    <property type="entry name" value="D_Ser_am_lyase"/>
    <property type="match status" value="1"/>
</dbReference>
<evidence type="ECO:0000259" key="5">
    <source>
        <dbReference type="Pfam" id="PF00291"/>
    </source>
</evidence>
<gene>
    <name evidence="4 6" type="primary">dsdA</name>
    <name evidence="6" type="ORF">CJ192_06615</name>
</gene>
<evidence type="ECO:0000256" key="4">
    <source>
        <dbReference type="HAMAP-Rule" id="MF_01030"/>
    </source>
</evidence>
<dbReference type="Pfam" id="PF00291">
    <property type="entry name" value="PALP"/>
    <property type="match status" value="1"/>
</dbReference>
<comment type="cofactor">
    <cofactor evidence="1 4">
        <name>pyridoxal 5'-phosphate</name>
        <dbReference type="ChEBI" id="CHEBI:597326"/>
    </cofactor>
</comment>
<dbReference type="GO" id="GO:0009097">
    <property type="term" value="P:isoleucine biosynthetic process"/>
    <property type="evidence" value="ECO:0007669"/>
    <property type="project" value="TreeGrafter"/>
</dbReference>
<dbReference type="HAMAP" id="MF_01030">
    <property type="entry name" value="D_Ser_dehydrat"/>
    <property type="match status" value="1"/>
</dbReference>
<dbReference type="GO" id="GO:0036088">
    <property type="term" value="P:D-serine catabolic process"/>
    <property type="evidence" value="ECO:0007669"/>
    <property type="project" value="TreeGrafter"/>
</dbReference>
<name>A0A2N6UI33_9FIRM</name>
<comment type="catalytic activity">
    <reaction evidence="4">
        <text>D-serine = pyruvate + NH4(+)</text>
        <dbReference type="Rhea" id="RHEA:13977"/>
        <dbReference type="ChEBI" id="CHEBI:15361"/>
        <dbReference type="ChEBI" id="CHEBI:28938"/>
        <dbReference type="ChEBI" id="CHEBI:35247"/>
        <dbReference type="EC" id="4.3.1.18"/>
    </reaction>
</comment>